<keyword evidence="2" id="KW-0812">Transmembrane</keyword>
<dbReference type="RefSeq" id="WP_050520559.1">
    <property type="nucleotide sequence ID" value="NZ_FOCO01000037.1"/>
</dbReference>
<proteinExistence type="predicted"/>
<feature type="transmembrane region" description="Helical" evidence="2">
    <location>
        <begin position="21"/>
        <end position="39"/>
    </location>
</feature>
<keyword evidence="4" id="KW-1185">Reference proteome</keyword>
<sequence length="252" mass="26528">MEVPKGAAVQAQPSERRTLRWLLGGQIAIAVLLVLIDLGPTLPGLFTGSDAPDLTQPVQPGDQRRLYDPRQPSQPGEGMDPDMPRRLTTAAVTEGEAVGITLRGAIEPGDGARIAAELRATPPAFVVMDSPGGSVSDALMIGRVLRDLGADTRVADGAVCLSACPYMFVGGTVRAVADGGRMGVHQHSFGEATMLPTFLAAEDIQRGQAEVLEHLVTMGVDLRIMGPALATPADEIYILTQAELTDWAVVTQ</sequence>
<gene>
    <name evidence="3" type="ORF">SAMN05216227_103710</name>
</gene>
<dbReference type="AlphaFoldDB" id="A0A1H8L0F6"/>
<dbReference type="InterPro" id="IPR029045">
    <property type="entry name" value="ClpP/crotonase-like_dom_sf"/>
</dbReference>
<evidence type="ECO:0000313" key="4">
    <source>
        <dbReference type="Proteomes" id="UP000183002"/>
    </source>
</evidence>
<accession>A0A1H8L0F6</accession>
<reference evidence="3 4" key="1">
    <citation type="submission" date="2016-10" db="EMBL/GenBank/DDBJ databases">
        <authorList>
            <person name="de Groot N.N."/>
        </authorList>
    </citation>
    <scope>NUCLEOTIDE SEQUENCE [LARGE SCALE GENOMIC DNA]</scope>
    <source>
        <strain evidence="3 4">CGMCC 1.10836</strain>
    </source>
</reference>
<dbReference type="Gene3D" id="3.90.226.10">
    <property type="entry name" value="2-enoyl-CoA Hydratase, Chain A, domain 1"/>
    <property type="match status" value="1"/>
</dbReference>
<organism evidence="3 4">
    <name type="scientific">Pseudorhodobacter antarcticus</name>
    <dbReference type="NCBI Taxonomy" id="1077947"/>
    <lineage>
        <taxon>Bacteria</taxon>
        <taxon>Pseudomonadati</taxon>
        <taxon>Pseudomonadota</taxon>
        <taxon>Alphaproteobacteria</taxon>
        <taxon>Rhodobacterales</taxon>
        <taxon>Paracoccaceae</taxon>
        <taxon>Pseudorhodobacter</taxon>
    </lineage>
</organism>
<evidence type="ECO:0000256" key="1">
    <source>
        <dbReference type="SAM" id="MobiDB-lite"/>
    </source>
</evidence>
<dbReference type="STRING" id="1077947.SAMN05216227_103710"/>
<keyword evidence="2" id="KW-1133">Transmembrane helix</keyword>
<name>A0A1H8L0F6_9RHOB</name>
<keyword evidence="2" id="KW-0472">Membrane</keyword>
<dbReference type="EMBL" id="FOCO01000037">
    <property type="protein sequence ID" value="SEN98581.1"/>
    <property type="molecule type" value="Genomic_DNA"/>
</dbReference>
<dbReference type="Proteomes" id="UP000183002">
    <property type="component" value="Unassembled WGS sequence"/>
</dbReference>
<evidence type="ECO:0008006" key="5">
    <source>
        <dbReference type="Google" id="ProtNLM"/>
    </source>
</evidence>
<evidence type="ECO:0000256" key="2">
    <source>
        <dbReference type="SAM" id="Phobius"/>
    </source>
</evidence>
<dbReference type="OrthoDB" id="5936191at2"/>
<feature type="region of interest" description="Disordered" evidence="1">
    <location>
        <begin position="46"/>
        <end position="84"/>
    </location>
</feature>
<evidence type="ECO:0000313" key="3">
    <source>
        <dbReference type="EMBL" id="SEN98581.1"/>
    </source>
</evidence>
<protein>
    <recommendedName>
        <fullName evidence="5">Clp protease</fullName>
    </recommendedName>
</protein>
<dbReference type="SUPFAM" id="SSF52096">
    <property type="entry name" value="ClpP/crotonase"/>
    <property type="match status" value="1"/>
</dbReference>